<dbReference type="EMBL" id="CP144101">
    <property type="protein sequence ID" value="WWC88504.1"/>
    <property type="molecule type" value="Genomic_DNA"/>
</dbReference>
<organism evidence="2 3">
    <name type="scientific">Kwoniella dendrophila CBS 6074</name>
    <dbReference type="NCBI Taxonomy" id="1295534"/>
    <lineage>
        <taxon>Eukaryota</taxon>
        <taxon>Fungi</taxon>
        <taxon>Dikarya</taxon>
        <taxon>Basidiomycota</taxon>
        <taxon>Agaricomycotina</taxon>
        <taxon>Tremellomycetes</taxon>
        <taxon>Tremellales</taxon>
        <taxon>Cryptococcaceae</taxon>
        <taxon>Kwoniella</taxon>
    </lineage>
</organism>
<feature type="region of interest" description="Disordered" evidence="1">
    <location>
        <begin position="99"/>
        <end position="152"/>
    </location>
</feature>
<dbReference type="RefSeq" id="XP_066075267.1">
    <property type="nucleotide sequence ID" value="XM_066219170.1"/>
</dbReference>
<evidence type="ECO:0000313" key="3">
    <source>
        <dbReference type="Proteomes" id="UP001355207"/>
    </source>
</evidence>
<protein>
    <submittedName>
        <fullName evidence="2">Uncharacterized protein</fullName>
    </submittedName>
</protein>
<gene>
    <name evidence="2" type="ORF">L201_003415</name>
</gene>
<reference evidence="2 3" key="1">
    <citation type="submission" date="2024-01" db="EMBL/GenBank/DDBJ databases">
        <title>Comparative genomics of Cryptococcus and Kwoniella reveals pathogenesis evolution and contrasting modes of karyotype evolution via chromosome fusion or intercentromeric recombination.</title>
        <authorList>
            <person name="Coelho M.A."/>
            <person name="David-Palma M."/>
            <person name="Shea T."/>
            <person name="Bowers K."/>
            <person name="McGinley-Smith S."/>
            <person name="Mohammad A.W."/>
            <person name="Gnirke A."/>
            <person name="Yurkov A.M."/>
            <person name="Nowrousian M."/>
            <person name="Sun S."/>
            <person name="Cuomo C.A."/>
            <person name="Heitman J."/>
        </authorList>
    </citation>
    <scope>NUCLEOTIDE SEQUENCE [LARGE SCALE GENOMIC DNA]</scope>
    <source>
        <strain evidence="2 3">CBS 6074</strain>
    </source>
</reference>
<name>A0AAX4JU97_9TREE</name>
<dbReference type="AlphaFoldDB" id="A0AAX4JU97"/>
<feature type="compositionally biased region" description="Polar residues" evidence="1">
    <location>
        <begin position="205"/>
        <end position="215"/>
    </location>
</feature>
<feature type="compositionally biased region" description="Low complexity" evidence="1">
    <location>
        <begin position="99"/>
        <end position="109"/>
    </location>
</feature>
<dbReference type="GeneID" id="91094085"/>
<feature type="region of interest" description="Disordered" evidence="1">
    <location>
        <begin position="203"/>
        <end position="354"/>
    </location>
</feature>
<feature type="compositionally biased region" description="Low complexity" evidence="1">
    <location>
        <begin position="124"/>
        <end position="144"/>
    </location>
</feature>
<keyword evidence="3" id="KW-1185">Reference proteome</keyword>
<feature type="compositionally biased region" description="Basic residues" evidence="1">
    <location>
        <begin position="333"/>
        <end position="352"/>
    </location>
</feature>
<evidence type="ECO:0000313" key="2">
    <source>
        <dbReference type="EMBL" id="WWC88504.1"/>
    </source>
</evidence>
<dbReference type="Proteomes" id="UP001355207">
    <property type="component" value="Chromosome 4"/>
</dbReference>
<feature type="compositionally biased region" description="Polar residues" evidence="1">
    <location>
        <begin position="291"/>
        <end position="310"/>
    </location>
</feature>
<proteinExistence type="predicted"/>
<sequence length="423" mass="46582">MASNELLPLFPSATHPAIPISAQILSTLRHLTGPGKGNDLKPEERAALVGVSALLGCEKIQSKDLPLSSAQKASSVSPANFRSALSRCRILLESIPSSPITSPSLASSSKRSNNVGGRSPSKRSSTSSTSTSTSNINIDNNNNNHNEIEDGRGITPSIRAEDILSPLQTPKKKYKFSSGIDISSLISSSPNKTPRKYDSVIASPLRQSITRQPSTKYPPQPPSQSVLLDDQEDTTENEQGKRGGEDGGTPSKKVKYLKGVDLENPPNSIKSVESQRKKKNENSSAFFALRPSNSLSTPTATKRHAMQTQDEGGGGGEEEQNWMHRRPQETHSQSKKPHLSDIKRRKRQKKKENSKIDWTYSETVWDKDVEKGEQELNKIWENLDIWLERNDMPSIYDTEVKGKDLTEILINSLVRPINAKAGR</sequence>
<accession>A0AAX4JU97</accession>
<evidence type="ECO:0000256" key="1">
    <source>
        <dbReference type="SAM" id="MobiDB-lite"/>
    </source>
</evidence>